<evidence type="ECO:0000259" key="2">
    <source>
        <dbReference type="Pfam" id="PF07331"/>
    </source>
</evidence>
<organism evidence="3 4">
    <name type="scientific">Aquariibacter albus</name>
    <dbReference type="NCBI Taxonomy" id="2759899"/>
    <lineage>
        <taxon>Bacteria</taxon>
        <taxon>Pseudomonadati</taxon>
        <taxon>Pseudomonadota</taxon>
        <taxon>Betaproteobacteria</taxon>
        <taxon>Burkholderiales</taxon>
        <taxon>Sphaerotilaceae</taxon>
        <taxon>Aquariibacter</taxon>
    </lineage>
</organism>
<dbReference type="AlphaFoldDB" id="A0A839HIC3"/>
<accession>A0A839HIC3</accession>
<name>A0A839HIC3_9BURK</name>
<keyword evidence="4" id="KW-1185">Reference proteome</keyword>
<evidence type="ECO:0000313" key="3">
    <source>
        <dbReference type="EMBL" id="MBB1161216.1"/>
    </source>
</evidence>
<sequence length="153" mass="16048">MKIKSQRDFGAGLMFLAVGVSFALGASTYDFGVSARPGPGYFPMLLGLILAVLGAMVLFKALTLETEDGEPIGKLAWKPLITILGSVVLFGLLLPRLGLAVALPLLVFGASAAGDEFSLRDALVSAVVLTTLAWLLFIKGLSLTLPLWPAFLG</sequence>
<keyword evidence="1" id="KW-1133">Transmembrane helix</keyword>
<feature type="transmembrane region" description="Helical" evidence="1">
    <location>
        <begin position="80"/>
        <end position="110"/>
    </location>
</feature>
<protein>
    <submittedName>
        <fullName evidence="3">Tripartite tricarboxylate transporter TctB family protein</fullName>
    </submittedName>
</protein>
<dbReference type="RefSeq" id="WP_182661820.1">
    <property type="nucleotide sequence ID" value="NZ_JACIVI010000001.1"/>
</dbReference>
<evidence type="ECO:0000313" key="4">
    <source>
        <dbReference type="Proteomes" id="UP000586093"/>
    </source>
</evidence>
<feature type="transmembrane region" description="Helical" evidence="1">
    <location>
        <begin position="122"/>
        <end position="148"/>
    </location>
</feature>
<dbReference type="Pfam" id="PF07331">
    <property type="entry name" value="TctB"/>
    <property type="match status" value="1"/>
</dbReference>
<feature type="transmembrane region" description="Helical" evidence="1">
    <location>
        <begin position="41"/>
        <end position="59"/>
    </location>
</feature>
<dbReference type="InterPro" id="IPR009936">
    <property type="entry name" value="DUF1468"/>
</dbReference>
<keyword evidence="1" id="KW-0472">Membrane</keyword>
<proteinExistence type="predicted"/>
<feature type="domain" description="DUF1468" evidence="2">
    <location>
        <begin position="11"/>
        <end position="146"/>
    </location>
</feature>
<keyword evidence="1" id="KW-0812">Transmembrane</keyword>
<comment type="caution">
    <text evidence="3">The sequence shown here is derived from an EMBL/GenBank/DDBJ whole genome shotgun (WGS) entry which is preliminary data.</text>
</comment>
<evidence type="ECO:0000256" key="1">
    <source>
        <dbReference type="SAM" id="Phobius"/>
    </source>
</evidence>
<dbReference type="EMBL" id="JACIVI010000001">
    <property type="protein sequence ID" value="MBB1161216.1"/>
    <property type="molecule type" value="Genomic_DNA"/>
</dbReference>
<dbReference type="Proteomes" id="UP000586093">
    <property type="component" value="Unassembled WGS sequence"/>
</dbReference>
<gene>
    <name evidence="3" type="ORF">H4F90_04390</name>
</gene>
<reference evidence="3 4" key="1">
    <citation type="submission" date="2020-08" db="EMBL/GenBank/DDBJ databases">
        <title>Aquariorum lacteus gen. nov., sp. nov., a new member of the family Comamonadaceae, isolated from freshwater aquarium.</title>
        <authorList>
            <person name="Chun S.-J."/>
        </authorList>
    </citation>
    <scope>NUCLEOTIDE SEQUENCE [LARGE SCALE GENOMIC DNA]</scope>
    <source>
        <strain evidence="3 4">SJAQ100</strain>
    </source>
</reference>